<dbReference type="PROSITE" id="PS50043">
    <property type="entry name" value="HTH_LUXR_2"/>
    <property type="match status" value="1"/>
</dbReference>
<dbReference type="STRING" id="1548547.BA177_11835"/>
<dbReference type="InterPro" id="IPR016032">
    <property type="entry name" value="Sig_transdc_resp-reg_C-effctor"/>
</dbReference>
<reference evidence="5 6" key="1">
    <citation type="submission" date="2016-06" db="EMBL/GenBank/DDBJ databases">
        <title>Complete genome sequence of a deep-branching marine Gamma Proteobacterium Woeseia oceani type strain XK5.</title>
        <authorList>
            <person name="Mu D."/>
            <person name="Du Z."/>
        </authorList>
    </citation>
    <scope>NUCLEOTIDE SEQUENCE [LARGE SCALE GENOMIC DNA]</scope>
    <source>
        <strain evidence="5 6">XK5</strain>
    </source>
</reference>
<dbReference type="OrthoDB" id="343383at2"/>
<dbReference type="Gene3D" id="1.10.10.10">
    <property type="entry name" value="Winged helix-like DNA-binding domain superfamily/Winged helix DNA-binding domain"/>
    <property type="match status" value="1"/>
</dbReference>
<keyword evidence="2" id="KW-0238">DNA-binding</keyword>
<dbReference type="Pfam" id="PF00196">
    <property type="entry name" value="GerE"/>
    <property type="match status" value="1"/>
</dbReference>
<evidence type="ECO:0000313" key="5">
    <source>
        <dbReference type="EMBL" id="ANO51800.1"/>
    </source>
</evidence>
<dbReference type="SUPFAM" id="SSF46894">
    <property type="entry name" value="C-terminal effector domain of the bipartite response regulators"/>
    <property type="match status" value="1"/>
</dbReference>
<dbReference type="GO" id="GO:0006355">
    <property type="term" value="P:regulation of DNA-templated transcription"/>
    <property type="evidence" value="ECO:0007669"/>
    <property type="project" value="InterPro"/>
</dbReference>
<accession>A0A193LGY0</accession>
<dbReference type="PANTHER" id="PTHR44688">
    <property type="entry name" value="DNA-BINDING TRANSCRIPTIONAL ACTIVATOR DEVR_DOSR"/>
    <property type="match status" value="1"/>
</dbReference>
<evidence type="ECO:0000256" key="1">
    <source>
        <dbReference type="ARBA" id="ARBA00023015"/>
    </source>
</evidence>
<keyword evidence="3" id="KW-0804">Transcription</keyword>
<dbReference type="InterPro" id="IPR036388">
    <property type="entry name" value="WH-like_DNA-bd_sf"/>
</dbReference>
<gene>
    <name evidence="5" type="ORF">BA177_11835</name>
</gene>
<proteinExistence type="predicted"/>
<feature type="domain" description="HTH luxR-type" evidence="4">
    <location>
        <begin position="196"/>
        <end position="261"/>
    </location>
</feature>
<name>A0A193LGY0_9GAMM</name>
<organism evidence="5 6">
    <name type="scientific">Woeseia oceani</name>
    <dbReference type="NCBI Taxonomy" id="1548547"/>
    <lineage>
        <taxon>Bacteria</taxon>
        <taxon>Pseudomonadati</taxon>
        <taxon>Pseudomonadota</taxon>
        <taxon>Gammaproteobacteria</taxon>
        <taxon>Woeseiales</taxon>
        <taxon>Woeseiaceae</taxon>
        <taxon>Woeseia</taxon>
    </lineage>
</organism>
<keyword evidence="1" id="KW-0805">Transcription regulation</keyword>
<protein>
    <recommendedName>
        <fullName evidence="4">HTH luxR-type domain-containing protein</fullName>
    </recommendedName>
</protein>
<evidence type="ECO:0000256" key="2">
    <source>
        <dbReference type="ARBA" id="ARBA00023125"/>
    </source>
</evidence>
<dbReference type="AlphaFoldDB" id="A0A193LGY0"/>
<keyword evidence="6" id="KW-1185">Reference proteome</keyword>
<dbReference type="PRINTS" id="PR00038">
    <property type="entry name" value="HTHLUXR"/>
</dbReference>
<evidence type="ECO:0000313" key="6">
    <source>
        <dbReference type="Proteomes" id="UP000092695"/>
    </source>
</evidence>
<dbReference type="PANTHER" id="PTHR44688:SF16">
    <property type="entry name" value="DNA-BINDING TRANSCRIPTIONAL ACTIVATOR DEVR_DOSR"/>
    <property type="match status" value="1"/>
</dbReference>
<dbReference type="InterPro" id="IPR000792">
    <property type="entry name" value="Tscrpt_reg_LuxR_C"/>
</dbReference>
<dbReference type="KEGG" id="woc:BA177_11835"/>
<dbReference type="GO" id="GO:0003677">
    <property type="term" value="F:DNA binding"/>
    <property type="evidence" value="ECO:0007669"/>
    <property type="project" value="UniProtKB-KW"/>
</dbReference>
<dbReference type="PROSITE" id="PS00622">
    <property type="entry name" value="HTH_LUXR_1"/>
    <property type="match status" value="1"/>
</dbReference>
<sequence length="268" mass="30633">MSRSLFESNGWHAAIGQLIAADTDVSMAASLIDAVSVIVNHEGTCLLAFHNDARPEVLHHSLEPAGEKHYLKRYLDGPYLLDPLYQLAIRATKPELCRFRDELPDRFRASEYYRQYCERTHLLDEMDFLLEISPRTTLVLVIGRRDRMFTQAELRRLKLIAPTVQAAMKRIWALRSTTDVQDDDSQFHRRLTRCFDQFGTGVLTDRERQISQFLLRGHSSKSIARELDIAPGTVMVHKRNLFAKLGISSQYELFAQLIDKLSAGDGKG</sequence>
<dbReference type="Proteomes" id="UP000092695">
    <property type="component" value="Chromosome"/>
</dbReference>
<evidence type="ECO:0000256" key="3">
    <source>
        <dbReference type="ARBA" id="ARBA00023163"/>
    </source>
</evidence>
<dbReference type="CDD" id="cd06170">
    <property type="entry name" value="LuxR_C_like"/>
    <property type="match status" value="1"/>
</dbReference>
<dbReference type="SMART" id="SM00421">
    <property type="entry name" value="HTH_LUXR"/>
    <property type="match status" value="1"/>
</dbReference>
<evidence type="ECO:0000259" key="4">
    <source>
        <dbReference type="PROSITE" id="PS50043"/>
    </source>
</evidence>
<dbReference type="EMBL" id="CP016268">
    <property type="protein sequence ID" value="ANO51800.1"/>
    <property type="molecule type" value="Genomic_DNA"/>
</dbReference>
<dbReference type="RefSeq" id="WP_068616465.1">
    <property type="nucleotide sequence ID" value="NZ_CP016268.1"/>
</dbReference>